<reference evidence="1 2" key="1">
    <citation type="journal article" date="2017" name="ISME J.">
        <title>Potential for microbial H2 and metal transformations associated with novel bacteria and archaea in deep terrestrial subsurface sediments.</title>
        <authorList>
            <person name="Hernsdorf A.W."/>
            <person name="Amano Y."/>
            <person name="Miyakawa K."/>
            <person name="Ise K."/>
            <person name="Suzuki Y."/>
            <person name="Anantharaman K."/>
            <person name="Probst A."/>
            <person name="Burstein D."/>
            <person name="Thomas B.C."/>
            <person name="Banfield J.F."/>
        </authorList>
    </citation>
    <scope>NUCLEOTIDE SEQUENCE [LARGE SCALE GENOMIC DNA]</scope>
    <source>
        <strain evidence="1">HGW-Wallbacteria-1</strain>
    </source>
</reference>
<evidence type="ECO:0000313" key="2">
    <source>
        <dbReference type="Proteomes" id="UP000233256"/>
    </source>
</evidence>
<organism evidence="1 2">
    <name type="scientific">Candidatus Wallbacteria bacterium HGW-Wallbacteria-1</name>
    <dbReference type="NCBI Taxonomy" id="2013854"/>
    <lineage>
        <taxon>Bacteria</taxon>
        <taxon>Candidatus Walliibacteriota</taxon>
    </lineage>
</organism>
<dbReference type="AlphaFoldDB" id="A0A2N1PII5"/>
<name>A0A2N1PII5_9BACT</name>
<gene>
    <name evidence="1" type="ORF">CVV64_20090</name>
</gene>
<dbReference type="Proteomes" id="UP000233256">
    <property type="component" value="Unassembled WGS sequence"/>
</dbReference>
<accession>A0A2N1PII5</accession>
<sequence length="244" mass="27767">MKRILAVIAFFLILLGFTVSIQSIAYARDEMADGPETPFDQFRDESDTILLGKIVQYVHQRLRDGRFRNYMHIRVIRAIKGKVSSSEVIFECNCNLRKSDLVLAFLKTDRKSPAREFFRTPPFRLNYLTMGEIREEPSPEYTAKGPHIDFDEISAGFEIVRVAETIFSDPGKQRALAEFLLENMLAPDNETTLSQLISAGEMRKPDLEDLSVCVKGGPAILMLELKSDSAREKLRLKIAEFVSK</sequence>
<proteinExistence type="predicted"/>
<protein>
    <submittedName>
        <fullName evidence="1">Uncharacterized protein</fullName>
    </submittedName>
</protein>
<comment type="caution">
    <text evidence="1">The sequence shown here is derived from an EMBL/GenBank/DDBJ whole genome shotgun (WGS) entry which is preliminary data.</text>
</comment>
<evidence type="ECO:0000313" key="1">
    <source>
        <dbReference type="EMBL" id="PKK88153.1"/>
    </source>
</evidence>
<dbReference type="EMBL" id="PGXC01000062">
    <property type="protein sequence ID" value="PKK88153.1"/>
    <property type="molecule type" value="Genomic_DNA"/>
</dbReference>